<dbReference type="GO" id="GO:0005829">
    <property type="term" value="C:cytosol"/>
    <property type="evidence" value="ECO:0007669"/>
    <property type="project" value="TreeGrafter"/>
</dbReference>
<dbReference type="PROSITE" id="PS50943">
    <property type="entry name" value="HTH_CROC1"/>
    <property type="match status" value="1"/>
</dbReference>
<dbReference type="InterPro" id="IPR011051">
    <property type="entry name" value="RmlC_Cupin_sf"/>
</dbReference>
<proteinExistence type="predicted"/>
<dbReference type="EMBL" id="JACJVO010000019">
    <property type="protein sequence ID" value="MBB6732356.1"/>
    <property type="molecule type" value="Genomic_DNA"/>
</dbReference>
<keyword evidence="3" id="KW-0804">Transcription</keyword>
<comment type="caution">
    <text evidence="5">The sequence shown here is derived from an EMBL/GenBank/DDBJ whole genome shotgun (WGS) entry which is preliminary data.</text>
</comment>
<dbReference type="AlphaFoldDB" id="A0A7X0SM12"/>
<feature type="domain" description="HTH cro/C1-type" evidence="4">
    <location>
        <begin position="12"/>
        <end position="66"/>
    </location>
</feature>
<evidence type="ECO:0000256" key="3">
    <source>
        <dbReference type="ARBA" id="ARBA00023163"/>
    </source>
</evidence>
<dbReference type="InterPro" id="IPR001387">
    <property type="entry name" value="Cro/C1-type_HTH"/>
</dbReference>
<keyword evidence="1" id="KW-0805">Transcription regulation</keyword>
<dbReference type="RefSeq" id="WP_185130023.1">
    <property type="nucleotide sequence ID" value="NZ_JACJVO010000019.1"/>
</dbReference>
<dbReference type="Gene3D" id="1.10.260.40">
    <property type="entry name" value="lambda repressor-like DNA-binding domains"/>
    <property type="match status" value="1"/>
</dbReference>
<dbReference type="SUPFAM" id="SSF47413">
    <property type="entry name" value="lambda repressor-like DNA-binding domains"/>
    <property type="match status" value="1"/>
</dbReference>
<evidence type="ECO:0000313" key="5">
    <source>
        <dbReference type="EMBL" id="MBB6732356.1"/>
    </source>
</evidence>
<dbReference type="SUPFAM" id="SSF51182">
    <property type="entry name" value="RmlC-like cupins"/>
    <property type="match status" value="1"/>
</dbReference>
<dbReference type="GO" id="GO:0003700">
    <property type="term" value="F:DNA-binding transcription factor activity"/>
    <property type="evidence" value="ECO:0007669"/>
    <property type="project" value="TreeGrafter"/>
</dbReference>
<dbReference type="InterPro" id="IPR013096">
    <property type="entry name" value="Cupin_2"/>
</dbReference>
<dbReference type="PANTHER" id="PTHR46797:SF23">
    <property type="entry name" value="HTH-TYPE TRANSCRIPTIONAL REGULATOR SUTR"/>
    <property type="match status" value="1"/>
</dbReference>
<evidence type="ECO:0000313" key="6">
    <source>
        <dbReference type="Proteomes" id="UP000564644"/>
    </source>
</evidence>
<sequence>MEPIHIKLGKNLKSIRQTRGYSLDKVAELTGVSKGNLGQIERGETSPTISTIWKIANGLRVSFTSLIAEPPADVAFVTKDELEPLLEADGQFRSYPLFPFDPAKKFEVYAVEMEPGCVHASEAHSAGVEEFVLVHAGSLTVEIGQAAYQVDEGNAIRFAADQPHVYRSSEDAPVRYHAILYYI</sequence>
<protein>
    <submittedName>
        <fullName evidence="5">Helix-turn-helix transcriptional regulator</fullName>
    </submittedName>
</protein>
<dbReference type="CDD" id="cd02209">
    <property type="entry name" value="cupin_XRE_C"/>
    <property type="match status" value="1"/>
</dbReference>
<dbReference type="Pfam" id="PF01381">
    <property type="entry name" value="HTH_3"/>
    <property type="match status" value="1"/>
</dbReference>
<dbReference type="InterPro" id="IPR050807">
    <property type="entry name" value="TransReg_Diox_bact_type"/>
</dbReference>
<evidence type="ECO:0000259" key="4">
    <source>
        <dbReference type="PROSITE" id="PS50943"/>
    </source>
</evidence>
<dbReference type="CDD" id="cd00093">
    <property type="entry name" value="HTH_XRE"/>
    <property type="match status" value="1"/>
</dbReference>
<dbReference type="Pfam" id="PF07883">
    <property type="entry name" value="Cupin_2"/>
    <property type="match status" value="1"/>
</dbReference>
<organism evidence="5 6">
    <name type="scientific">Cohnella zeiphila</name>
    <dbReference type="NCBI Taxonomy" id="2761120"/>
    <lineage>
        <taxon>Bacteria</taxon>
        <taxon>Bacillati</taxon>
        <taxon>Bacillota</taxon>
        <taxon>Bacilli</taxon>
        <taxon>Bacillales</taxon>
        <taxon>Paenibacillaceae</taxon>
        <taxon>Cohnella</taxon>
    </lineage>
</organism>
<accession>A0A7X0SM12</accession>
<evidence type="ECO:0000256" key="1">
    <source>
        <dbReference type="ARBA" id="ARBA00023015"/>
    </source>
</evidence>
<keyword evidence="6" id="KW-1185">Reference proteome</keyword>
<gene>
    <name evidence="5" type="ORF">H7C18_15655</name>
</gene>
<dbReference type="Gene3D" id="2.60.120.10">
    <property type="entry name" value="Jelly Rolls"/>
    <property type="match status" value="1"/>
</dbReference>
<dbReference type="InterPro" id="IPR010982">
    <property type="entry name" value="Lambda_DNA-bd_dom_sf"/>
</dbReference>
<dbReference type="SMART" id="SM00530">
    <property type="entry name" value="HTH_XRE"/>
    <property type="match status" value="1"/>
</dbReference>
<dbReference type="PANTHER" id="PTHR46797">
    <property type="entry name" value="HTH-TYPE TRANSCRIPTIONAL REGULATOR"/>
    <property type="match status" value="1"/>
</dbReference>
<dbReference type="Proteomes" id="UP000564644">
    <property type="component" value="Unassembled WGS sequence"/>
</dbReference>
<reference evidence="5 6" key="1">
    <citation type="submission" date="2020-08" db="EMBL/GenBank/DDBJ databases">
        <title>Cohnella phylogeny.</title>
        <authorList>
            <person name="Dunlap C."/>
        </authorList>
    </citation>
    <scope>NUCLEOTIDE SEQUENCE [LARGE SCALE GENOMIC DNA]</scope>
    <source>
        <strain evidence="5 6">CBP 2801</strain>
    </source>
</reference>
<evidence type="ECO:0000256" key="2">
    <source>
        <dbReference type="ARBA" id="ARBA00023125"/>
    </source>
</evidence>
<dbReference type="GO" id="GO:0003677">
    <property type="term" value="F:DNA binding"/>
    <property type="evidence" value="ECO:0007669"/>
    <property type="project" value="UniProtKB-KW"/>
</dbReference>
<dbReference type="InterPro" id="IPR014710">
    <property type="entry name" value="RmlC-like_jellyroll"/>
</dbReference>
<name>A0A7X0SM12_9BACL</name>
<keyword evidence="2" id="KW-0238">DNA-binding</keyword>